<dbReference type="PANTHER" id="PTHR39517">
    <property type="entry name" value="SLL0192 PROTEIN"/>
    <property type="match status" value="1"/>
</dbReference>
<protein>
    <submittedName>
        <fullName evidence="1">Sugar synthetase</fullName>
    </submittedName>
</protein>
<dbReference type="EMBL" id="SRMO01000084">
    <property type="protein sequence ID" value="TGG90928.1"/>
    <property type="molecule type" value="Genomic_DNA"/>
</dbReference>
<dbReference type="Proteomes" id="UP000317990">
    <property type="component" value="Unassembled WGS sequence"/>
</dbReference>
<evidence type="ECO:0000313" key="2">
    <source>
        <dbReference type="Proteomes" id="UP000317990"/>
    </source>
</evidence>
<name>A0A524RLK7_9CHRO</name>
<evidence type="ECO:0000313" key="1">
    <source>
        <dbReference type="EMBL" id="TGG90928.1"/>
    </source>
</evidence>
<sequence>MNRPSPPLLVLTNGHGEDVIARRVLESLLASRIDISVAVLPLVGRGDGFRGLPRLSLLGRPQQLPSGGFSNQSLMALLQDLRAGVVGLTWEQWREVRRWARLHPHGRLLAVGDLLPLLMAWGSGRPYGFIGTPKSDYTWRTPLHCSPLADACHGLKGSEWDPWEWALMGCRRARLVAMRDRITARGLRRRGIQALAPGNPMLDGFPRQAALPPSLQGQRRLLLLCGSRMPEALDNGCRLLAVLEQAPLWAQSLLVLMATGGEPTRAALESLLHAEGFVPAPLPTEPAAEGCWRRGRHILLLGVGRFAQWACWAELGLATAGTATEQLVGLARPAVSLSGPGPQFTRGFARRQARLLGGAVHPCDSAAQAARWLALLLAEPGLRQRLGLIGRSRMGPPGGSARLAALLQERLLHD</sequence>
<reference evidence="1 2" key="1">
    <citation type="journal article" date="2019" name="mSystems">
        <title>Life at home and on the roam: Genomic adaptions reflect the dual lifestyle of an intracellular, facultative symbiont.</title>
        <authorList>
            <person name="Burgsdorf I."/>
        </authorList>
    </citation>
    <scope>NUCLEOTIDE SEQUENCE [LARGE SCALE GENOMIC DNA]</scope>
    <source>
        <strain evidence="1">277cV</strain>
    </source>
</reference>
<comment type="caution">
    <text evidence="1">The sequence shown here is derived from an EMBL/GenBank/DDBJ whole genome shotgun (WGS) entry which is preliminary data.</text>
</comment>
<proteinExistence type="predicted"/>
<dbReference type="AlphaFoldDB" id="A0A524RLK7"/>
<organism evidence="1 2">
    <name type="scientific">Aphanocapsa feldmannii 277cV</name>
    <dbReference type="NCBI Taxonomy" id="2507553"/>
    <lineage>
        <taxon>Bacteria</taxon>
        <taxon>Bacillati</taxon>
        <taxon>Cyanobacteriota</taxon>
        <taxon>Cyanophyceae</taxon>
        <taxon>Oscillatoriophycideae</taxon>
        <taxon>Chroococcales</taxon>
        <taxon>Microcystaceae</taxon>
        <taxon>Aphanocapsa</taxon>
    </lineage>
</organism>
<dbReference type="PANTHER" id="PTHR39517:SF1">
    <property type="entry name" value="LIPID-A-DISACCHARIDE SYNTHASE"/>
    <property type="match status" value="1"/>
</dbReference>
<dbReference type="NCBIfam" id="TIGR03492">
    <property type="entry name" value="lipid-A-disaccharide synthase-related protein"/>
    <property type="match status" value="1"/>
</dbReference>
<accession>A0A524RLK7</accession>
<gene>
    <name evidence="1" type="ORF">ERJ67_09520</name>
</gene>
<dbReference type="InterPro" id="IPR019994">
    <property type="entry name" value="Lipid-A-disac_synthase-rel_put"/>
</dbReference>